<accession>D7KD72</accession>
<name>D7KD72_ARALL</name>
<reference evidence="3" key="1">
    <citation type="journal article" date="2011" name="Nat. Genet.">
        <title>The Arabidopsis lyrata genome sequence and the basis of rapid genome size change.</title>
        <authorList>
            <person name="Hu T.T."/>
            <person name="Pattyn P."/>
            <person name="Bakker E.G."/>
            <person name="Cao J."/>
            <person name="Cheng J.-F."/>
            <person name="Clark R.M."/>
            <person name="Fahlgren N."/>
            <person name="Fawcett J.A."/>
            <person name="Grimwood J."/>
            <person name="Gundlach H."/>
            <person name="Haberer G."/>
            <person name="Hollister J.D."/>
            <person name="Ossowski S."/>
            <person name="Ottilar R.P."/>
            <person name="Salamov A.A."/>
            <person name="Schneeberger K."/>
            <person name="Spannagl M."/>
            <person name="Wang X."/>
            <person name="Yang L."/>
            <person name="Nasrallah M.E."/>
            <person name="Bergelson J."/>
            <person name="Carrington J.C."/>
            <person name="Gaut B.S."/>
            <person name="Schmutz J."/>
            <person name="Mayer K.F.X."/>
            <person name="Van de Peer Y."/>
            <person name="Grigoriev I.V."/>
            <person name="Nordborg M."/>
            <person name="Weigel D."/>
            <person name="Guo Y.-L."/>
        </authorList>
    </citation>
    <scope>NUCLEOTIDE SEQUENCE [LARGE SCALE GENOMIC DNA]</scope>
    <source>
        <strain evidence="3">cv. MN47</strain>
    </source>
</reference>
<dbReference type="Gramene" id="fgenesh2_kg.1__3984__AT5G28667.1">
    <property type="protein sequence ID" value="fgenesh2_kg.1__3984__AT5G28667.1"/>
    <property type="gene ID" value="fgenesh2_kg.1__3984__AT5G28667.1"/>
</dbReference>
<evidence type="ECO:0000313" key="3">
    <source>
        <dbReference type="Proteomes" id="UP000008694"/>
    </source>
</evidence>
<sequence length="86" mass="10171">METRYGLQPTLNVSIEESVAMFLRICGHNEVQRDVGLRFFEVLRATELLACDYIKTPTRQELRRIPEKLQMDRRYWPYFSGFVGAI</sequence>
<evidence type="ECO:0000313" key="2">
    <source>
        <dbReference type="EMBL" id="EFH70403.1"/>
    </source>
</evidence>
<proteinExistence type="predicted"/>
<dbReference type="AlphaFoldDB" id="D7KD72"/>
<dbReference type="HOGENOM" id="CLU_2504401_0_0_1"/>
<evidence type="ECO:0000259" key="1">
    <source>
        <dbReference type="Pfam" id="PF26138"/>
    </source>
</evidence>
<dbReference type="InterPro" id="IPR058353">
    <property type="entry name" value="DUF8040"/>
</dbReference>
<protein>
    <recommendedName>
        <fullName evidence="1">DUF8040 domain-containing protein</fullName>
    </recommendedName>
</protein>
<gene>
    <name evidence="2" type="ORF">ARALYDRAFT_474030</name>
</gene>
<dbReference type="eggNOG" id="KOG4585">
    <property type="taxonomic scope" value="Eukaryota"/>
</dbReference>
<dbReference type="EMBL" id="GL348713">
    <property type="protein sequence ID" value="EFH70403.1"/>
    <property type="molecule type" value="Genomic_DNA"/>
</dbReference>
<feature type="non-terminal residue" evidence="2">
    <location>
        <position position="86"/>
    </location>
</feature>
<dbReference type="Pfam" id="PF26138">
    <property type="entry name" value="DUF8040"/>
    <property type="match status" value="1"/>
</dbReference>
<keyword evidence="3" id="KW-1185">Reference proteome</keyword>
<dbReference type="Proteomes" id="UP000008694">
    <property type="component" value="Unassembled WGS sequence"/>
</dbReference>
<organism evidence="3">
    <name type="scientific">Arabidopsis lyrata subsp. lyrata</name>
    <name type="common">Lyre-leaved rock-cress</name>
    <dbReference type="NCBI Taxonomy" id="81972"/>
    <lineage>
        <taxon>Eukaryota</taxon>
        <taxon>Viridiplantae</taxon>
        <taxon>Streptophyta</taxon>
        <taxon>Embryophyta</taxon>
        <taxon>Tracheophyta</taxon>
        <taxon>Spermatophyta</taxon>
        <taxon>Magnoliopsida</taxon>
        <taxon>eudicotyledons</taxon>
        <taxon>Gunneridae</taxon>
        <taxon>Pentapetalae</taxon>
        <taxon>rosids</taxon>
        <taxon>malvids</taxon>
        <taxon>Brassicales</taxon>
        <taxon>Brassicaceae</taxon>
        <taxon>Camelineae</taxon>
        <taxon>Arabidopsis</taxon>
    </lineage>
</organism>
<feature type="domain" description="DUF8040" evidence="1">
    <location>
        <begin position="1"/>
        <end position="39"/>
    </location>
</feature>